<dbReference type="Gene3D" id="3.40.50.410">
    <property type="entry name" value="von Willebrand factor, type A domain"/>
    <property type="match status" value="1"/>
</dbReference>
<accession>A0A378SGY8</accession>
<feature type="region of interest" description="Disordered" evidence="1">
    <location>
        <begin position="236"/>
        <end position="262"/>
    </location>
</feature>
<evidence type="ECO:0000313" key="4">
    <source>
        <dbReference type="Proteomes" id="UP000254291"/>
    </source>
</evidence>
<organism evidence="3 4">
    <name type="scientific">Mycolicibacterium gilvum</name>
    <dbReference type="NCBI Taxonomy" id="1804"/>
    <lineage>
        <taxon>Bacteria</taxon>
        <taxon>Bacillati</taxon>
        <taxon>Actinomycetota</taxon>
        <taxon>Actinomycetes</taxon>
        <taxon>Mycobacteriales</taxon>
        <taxon>Mycobacteriaceae</taxon>
        <taxon>Mycolicibacterium</taxon>
    </lineage>
</organism>
<dbReference type="EMBL" id="UGQM01000001">
    <property type="protein sequence ID" value="STZ41635.1"/>
    <property type="molecule type" value="Genomic_DNA"/>
</dbReference>
<gene>
    <name evidence="3" type="ORF">NCTC10742_00841</name>
</gene>
<protein>
    <recommendedName>
        <fullName evidence="5">VWFA domain-containing protein</fullName>
    </recommendedName>
</protein>
<dbReference type="SUPFAM" id="SSF53300">
    <property type="entry name" value="vWA-like"/>
    <property type="match status" value="1"/>
</dbReference>
<evidence type="ECO:0000313" key="3">
    <source>
        <dbReference type="EMBL" id="STZ41635.1"/>
    </source>
</evidence>
<evidence type="ECO:0000256" key="1">
    <source>
        <dbReference type="SAM" id="MobiDB-lite"/>
    </source>
</evidence>
<reference evidence="3 4" key="1">
    <citation type="submission" date="2018-06" db="EMBL/GenBank/DDBJ databases">
        <authorList>
            <consortium name="Pathogen Informatics"/>
            <person name="Doyle S."/>
        </authorList>
    </citation>
    <scope>NUCLEOTIDE SEQUENCE [LARGE SCALE GENOMIC DNA]</scope>
    <source>
        <strain evidence="3 4">NCTC10742</strain>
    </source>
</reference>
<name>A0A378SGY8_9MYCO</name>
<evidence type="ECO:0008006" key="5">
    <source>
        <dbReference type="Google" id="ProtNLM"/>
    </source>
</evidence>
<keyword evidence="2" id="KW-0812">Transmembrane</keyword>
<feature type="transmembrane region" description="Helical" evidence="2">
    <location>
        <begin position="6"/>
        <end position="26"/>
    </location>
</feature>
<keyword evidence="2" id="KW-1133">Transmembrane helix</keyword>
<feature type="transmembrane region" description="Helical" evidence="2">
    <location>
        <begin position="38"/>
        <end position="56"/>
    </location>
</feature>
<sequence length="304" mass="31979">MTFDPVMPGIVLAVAAATLLALRAVALLPAARAGRTSVARWAVTTVALLLLVLAAARPVTGSAAGEQNAQRPQAGANIYFLVDRSSDSAIPDFGDAPRITAMRSDIEEVIRAHPDARFAIIGFAARPSIDWPLSADAWSLQPAVDALTPHPGIDSTEVNAAAAANVLRYQLISAGQQFPQAENLVYYLGSGAGESTVPQGVFDTPRIDDGAVLGYGTGPGEARLREIAGQLGLPYVPRRDGAELPSDRAPASGTATATDPATAPQPTELYWVLTMLATALLLVEIYLTTRDLHRTRAVRRQAPS</sequence>
<evidence type="ECO:0000256" key="2">
    <source>
        <dbReference type="SAM" id="Phobius"/>
    </source>
</evidence>
<dbReference type="Proteomes" id="UP000254291">
    <property type="component" value="Unassembled WGS sequence"/>
</dbReference>
<feature type="compositionally biased region" description="Low complexity" evidence="1">
    <location>
        <begin position="249"/>
        <end position="262"/>
    </location>
</feature>
<keyword evidence="2" id="KW-0472">Membrane</keyword>
<dbReference type="RefSeq" id="WP_115326555.1">
    <property type="nucleotide sequence ID" value="NZ_JACKST010000065.1"/>
</dbReference>
<proteinExistence type="predicted"/>
<dbReference type="AlphaFoldDB" id="A0A378SGY8"/>
<feature type="transmembrane region" description="Helical" evidence="2">
    <location>
        <begin position="269"/>
        <end position="287"/>
    </location>
</feature>
<feature type="compositionally biased region" description="Basic and acidic residues" evidence="1">
    <location>
        <begin position="237"/>
        <end position="246"/>
    </location>
</feature>
<dbReference type="InterPro" id="IPR036465">
    <property type="entry name" value="vWFA_dom_sf"/>
</dbReference>